<dbReference type="SUPFAM" id="SSF56601">
    <property type="entry name" value="beta-lactamase/transpeptidase-like"/>
    <property type="match status" value="1"/>
</dbReference>
<name>A0A4Q6Y7P0_9SPHN</name>
<dbReference type="PANTHER" id="PTHR43283">
    <property type="entry name" value="BETA-LACTAMASE-RELATED"/>
    <property type="match status" value="1"/>
</dbReference>
<dbReference type="InterPro" id="IPR050789">
    <property type="entry name" value="Diverse_Enzym_Activities"/>
</dbReference>
<evidence type="ECO:0000259" key="2">
    <source>
        <dbReference type="Pfam" id="PF00144"/>
    </source>
</evidence>
<feature type="domain" description="Beta-lactamase-related" evidence="2">
    <location>
        <begin position="94"/>
        <end position="287"/>
    </location>
</feature>
<dbReference type="InterPro" id="IPR001466">
    <property type="entry name" value="Beta-lactam-related"/>
</dbReference>
<gene>
    <name evidence="3" type="ORF">EWE75_03365</name>
</gene>
<feature type="chain" id="PRO_5020501164" description="Beta-lactamase-related domain-containing protein" evidence="1">
    <location>
        <begin position="33"/>
        <end position="419"/>
    </location>
</feature>
<evidence type="ECO:0000256" key="1">
    <source>
        <dbReference type="SAM" id="SignalP"/>
    </source>
</evidence>
<dbReference type="EMBL" id="SGIS01000003">
    <property type="protein sequence ID" value="RZF66044.1"/>
    <property type="molecule type" value="Genomic_DNA"/>
</dbReference>
<sequence>MEKPMASAQPTRTRRGWTAFAAVALLSMLTAASDPDDEALYRERFATLMQNGGVILKYDPMEPVVGSPAPQPLPVAAAPSIAPQALDAAVEFAARMNSTALIVWRNGKIEREAYFKGRDRSSELVSKSLSKPLSAIAVGRAIELGKIKSLDQSVADFIPEWRGTPKAAILVRHLLDMRSGLLEQMVSPDPDHPINRAYISPNLTKALIDYPLIHPPGTQYGYANAVADLIAVVIERATGERYADFVGKRILAPIGAPGGQIWVSKPGGLAHAGCCMTLPAESFLRLAILLADDGVAGGKRLLPRGYVAQMVRGTPQNPHYGLGVWIAGPYVQRRGFAAPEKPGPKVLHAAPYLDRDLFLFDGNSNQTVYVSRAARLVVLRMGDNPPAQPEWDNSYLPNLLLGNIRWKAGARRPLPQPAQ</sequence>
<comment type="caution">
    <text evidence="3">The sequence shown here is derived from an EMBL/GenBank/DDBJ whole genome shotgun (WGS) entry which is preliminary data.</text>
</comment>
<reference evidence="3 4" key="1">
    <citation type="submission" date="2019-02" db="EMBL/GenBank/DDBJ databases">
        <authorList>
            <person name="Li Y."/>
        </authorList>
    </citation>
    <scope>NUCLEOTIDE SEQUENCE [LARGE SCALE GENOMIC DNA]</scope>
    <source>
        <strain evidence="3 4">3-7</strain>
    </source>
</reference>
<feature type="signal peptide" evidence="1">
    <location>
        <begin position="1"/>
        <end position="32"/>
    </location>
</feature>
<dbReference type="InterPro" id="IPR012338">
    <property type="entry name" value="Beta-lactam/transpept-like"/>
</dbReference>
<accession>A0A4Q6Y7P0</accession>
<keyword evidence="1" id="KW-0732">Signal</keyword>
<dbReference type="Pfam" id="PF00144">
    <property type="entry name" value="Beta-lactamase"/>
    <property type="match status" value="1"/>
</dbReference>
<keyword evidence="4" id="KW-1185">Reference proteome</keyword>
<protein>
    <recommendedName>
        <fullName evidence="2">Beta-lactamase-related domain-containing protein</fullName>
    </recommendedName>
</protein>
<dbReference type="PANTHER" id="PTHR43283:SF7">
    <property type="entry name" value="BETA-LACTAMASE-RELATED DOMAIN-CONTAINING PROTEIN"/>
    <property type="match status" value="1"/>
</dbReference>
<evidence type="ECO:0000313" key="3">
    <source>
        <dbReference type="EMBL" id="RZF66044.1"/>
    </source>
</evidence>
<dbReference type="Gene3D" id="3.40.710.10">
    <property type="entry name" value="DD-peptidase/beta-lactamase superfamily"/>
    <property type="match status" value="1"/>
</dbReference>
<dbReference type="OrthoDB" id="9814204at2"/>
<organism evidence="3 4">
    <name type="scientific">Sphingomonas populi</name>
    <dbReference type="NCBI Taxonomy" id="2484750"/>
    <lineage>
        <taxon>Bacteria</taxon>
        <taxon>Pseudomonadati</taxon>
        <taxon>Pseudomonadota</taxon>
        <taxon>Alphaproteobacteria</taxon>
        <taxon>Sphingomonadales</taxon>
        <taxon>Sphingomonadaceae</taxon>
        <taxon>Sphingomonas</taxon>
    </lineage>
</organism>
<evidence type="ECO:0000313" key="4">
    <source>
        <dbReference type="Proteomes" id="UP000292085"/>
    </source>
</evidence>
<dbReference type="AlphaFoldDB" id="A0A4Q6Y7P0"/>
<proteinExistence type="predicted"/>
<dbReference type="Proteomes" id="UP000292085">
    <property type="component" value="Unassembled WGS sequence"/>
</dbReference>